<gene>
    <name evidence="1" type="ORF">FF011L_52580</name>
</gene>
<protein>
    <recommendedName>
        <fullName evidence="3">Tetratricopeptide repeat protein</fullName>
    </recommendedName>
</protein>
<name>A0A517MNT9_9BACT</name>
<evidence type="ECO:0000313" key="2">
    <source>
        <dbReference type="Proteomes" id="UP000320672"/>
    </source>
</evidence>
<dbReference type="SUPFAM" id="SSF48452">
    <property type="entry name" value="TPR-like"/>
    <property type="match status" value="1"/>
</dbReference>
<keyword evidence="2" id="KW-1185">Reference proteome</keyword>
<dbReference type="KEGG" id="rml:FF011L_52580"/>
<organism evidence="1 2">
    <name type="scientific">Roseimaritima multifibrata</name>
    <dbReference type="NCBI Taxonomy" id="1930274"/>
    <lineage>
        <taxon>Bacteria</taxon>
        <taxon>Pseudomonadati</taxon>
        <taxon>Planctomycetota</taxon>
        <taxon>Planctomycetia</taxon>
        <taxon>Pirellulales</taxon>
        <taxon>Pirellulaceae</taxon>
        <taxon>Roseimaritima</taxon>
    </lineage>
</organism>
<dbReference type="InterPro" id="IPR011990">
    <property type="entry name" value="TPR-like_helical_dom_sf"/>
</dbReference>
<dbReference type="EMBL" id="CP036262">
    <property type="protein sequence ID" value="QDS96447.1"/>
    <property type="molecule type" value="Genomic_DNA"/>
</dbReference>
<proteinExistence type="predicted"/>
<sequence>MGLLLVTATGCRLASPIAVWAPAQIQTTVGQKLVLAPVSGPPAVSGQLHASILAAQPKDPGRQLTLRTPKQIQSDGSGAILLASATELAHPDPMSDLTLLALSKQANADWLLMGEIIQDGASRRRSQSEAATGQAADPHAAIANGRLSVVWRLYDVKAGKPVIDHTMVIDTDSSIQKHPDLAGLAGSEPTLLTTAAGREVWSLLAPNIRRTEIEIAQPWGLPGSRQTRQANELAAVGRWPEATSRWEQVLSDHPRQHAAQHNLAIAAVAAQDFSLARERIHKALRQRNSQHYRHTATWIETRQREYYTAFGLPTPSEGWAVTNPWASEFSAPREQ</sequence>
<evidence type="ECO:0008006" key="3">
    <source>
        <dbReference type="Google" id="ProtNLM"/>
    </source>
</evidence>
<accession>A0A517MNT9</accession>
<evidence type="ECO:0000313" key="1">
    <source>
        <dbReference type="EMBL" id="QDS96447.1"/>
    </source>
</evidence>
<dbReference type="AlphaFoldDB" id="A0A517MNT9"/>
<dbReference type="Proteomes" id="UP000320672">
    <property type="component" value="Chromosome"/>
</dbReference>
<dbReference type="Gene3D" id="1.25.40.10">
    <property type="entry name" value="Tetratricopeptide repeat domain"/>
    <property type="match status" value="1"/>
</dbReference>
<reference evidence="1 2" key="1">
    <citation type="submission" date="2019-02" db="EMBL/GenBank/DDBJ databases">
        <title>Deep-cultivation of Planctomycetes and their phenomic and genomic characterization uncovers novel biology.</title>
        <authorList>
            <person name="Wiegand S."/>
            <person name="Jogler M."/>
            <person name="Boedeker C."/>
            <person name="Pinto D."/>
            <person name="Vollmers J."/>
            <person name="Rivas-Marin E."/>
            <person name="Kohn T."/>
            <person name="Peeters S.H."/>
            <person name="Heuer A."/>
            <person name="Rast P."/>
            <person name="Oberbeckmann S."/>
            <person name="Bunk B."/>
            <person name="Jeske O."/>
            <person name="Meyerdierks A."/>
            <person name="Storesund J.E."/>
            <person name="Kallscheuer N."/>
            <person name="Luecker S."/>
            <person name="Lage O.M."/>
            <person name="Pohl T."/>
            <person name="Merkel B.J."/>
            <person name="Hornburger P."/>
            <person name="Mueller R.-W."/>
            <person name="Bruemmer F."/>
            <person name="Labrenz M."/>
            <person name="Spormann A.M."/>
            <person name="Op den Camp H."/>
            <person name="Overmann J."/>
            <person name="Amann R."/>
            <person name="Jetten M.S.M."/>
            <person name="Mascher T."/>
            <person name="Medema M.H."/>
            <person name="Devos D.P."/>
            <person name="Kaster A.-K."/>
            <person name="Ovreas L."/>
            <person name="Rohde M."/>
            <person name="Galperin M.Y."/>
            <person name="Jogler C."/>
        </authorList>
    </citation>
    <scope>NUCLEOTIDE SEQUENCE [LARGE SCALE GENOMIC DNA]</scope>
    <source>
        <strain evidence="1 2">FF011L</strain>
    </source>
</reference>